<keyword evidence="3" id="KW-1185">Reference proteome</keyword>
<comment type="caution">
    <text evidence="2">The sequence shown here is derived from an EMBL/GenBank/DDBJ whole genome shotgun (WGS) entry which is preliminary data.</text>
</comment>
<name>A0A8H4RTK6_9HELO</name>
<feature type="compositionally biased region" description="Acidic residues" evidence="1">
    <location>
        <begin position="35"/>
        <end position="49"/>
    </location>
</feature>
<evidence type="ECO:0000313" key="2">
    <source>
        <dbReference type="EMBL" id="KAF4635363.1"/>
    </source>
</evidence>
<gene>
    <name evidence="2" type="ORF">G7Y89_g2733</name>
</gene>
<dbReference type="EMBL" id="JAAMPI010000123">
    <property type="protein sequence ID" value="KAF4635363.1"/>
    <property type="molecule type" value="Genomic_DNA"/>
</dbReference>
<dbReference type="Proteomes" id="UP000566819">
    <property type="component" value="Unassembled WGS sequence"/>
</dbReference>
<proteinExistence type="predicted"/>
<protein>
    <submittedName>
        <fullName evidence="2">Uncharacterized protein</fullName>
    </submittedName>
</protein>
<accession>A0A8H4RTK6</accession>
<feature type="compositionally biased region" description="Basic and acidic residues" evidence="1">
    <location>
        <begin position="8"/>
        <end position="34"/>
    </location>
</feature>
<organism evidence="2 3">
    <name type="scientific">Cudoniella acicularis</name>
    <dbReference type="NCBI Taxonomy" id="354080"/>
    <lineage>
        <taxon>Eukaryota</taxon>
        <taxon>Fungi</taxon>
        <taxon>Dikarya</taxon>
        <taxon>Ascomycota</taxon>
        <taxon>Pezizomycotina</taxon>
        <taxon>Leotiomycetes</taxon>
        <taxon>Helotiales</taxon>
        <taxon>Tricladiaceae</taxon>
        <taxon>Cudoniella</taxon>
    </lineage>
</organism>
<reference evidence="2 3" key="1">
    <citation type="submission" date="2020-03" db="EMBL/GenBank/DDBJ databases">
        <title>Draft Genome Sequence of Cudoniella acicularis.</title>
        <authorList>
            <person name="Buettner E."/>
            <person name="Kellner H."/>
        </authorList>
    </citation>
    <scope>NUCLEOTIDE SEQUENCE [LARGE SCALE GENOMIC DNA]</scope>
    <source>
        <strain evidence="2 3">DSM 108380</strain>
    </source>
</reference>
<dbReference type="AlphaFoldDB" id="A0A8H4RTK6"/>
<sequence length="130" mass="15188">MGVVKPDPNQDKEPSPPLDEGQKGRTEHKRREDALESELEDELEWDDWPESNHKGTGRDSSVKKHERKESELEGELKGELEDKSESDWVRDWAESSHEGTGRDNSVKHEREESKLEGELKDKSEYEWLEF</sequence>
<evidence type="ECO:0000256" key="1">
    <source>
        <dbReference type="SAM" id="MobiDB-lite"/>
    </source>
</evidence>
<evidence type="ECO:0000313" key="3">
    <source>
        <dbReference type="Proteomes" id="UP000566819"/>
    </source>
</evidence>
<feature type="region of interest" description="Disordered" evidence="1">
    <location>
        <begin position="1"/>
        <end position="118"/>
    </location>
</feature>
<feature type="compositionally biased region" description="Basic and acidic residues" evidence="1">
    <location>
        <begin position="50"/>
        <end position="118"/>
    </location>
</feature>